<dbReference type="Pfam" id="PF00149">
    <property type="entry name" value="Metallophos"/>
    <property type="match status" value="1"/>
</dbReference>
<evidence type="ECO:0000259" key="1">
    <source>
        <dbReference type="Pfam" id="PF00149"/>
    </source>
</evidence>
<keyword evidence="3" id="KW-1185">Reference proteome</keyword>
<dbReference type="SUPFAM" id="SSF56300">
    <property type="entry name" value="Metallo-dependent phosphatases"/>
    <property type="match status" value="1"/>
</dbReference>
<dbReference type="GO" id="GO:0000398">
    <property type="term" value="P:mRNA splicing, via spliceosome"/>
    <property type="evidence" value="ECO:0007669"/>
    <property type="project" value="TreeGrafter"/>
</dbReference>
<dbReference type="InterPro" id="IPR004843">
    <property type="entry name" value="Calcineurin-like_PHP"/>
</dbReference>
<dbReference type="InterPro" id="IPR029052">
    <property type="entry name" value="Metallo-depent_PP-like"/>
</dbReference>
<dbReference type="PANTHER" id="PTHR12849:SF0">
    <property type="entry name" value="LARIAT DEBRANCHING ENZYME"/>
    <property type="match status" value="1"/>
</dbReference>
<comment type="caution">
    <text evidence="2">The sequence shown here is derived from an EMBL/GenBank/DDBJ whole genome shotgun (WGS) entry which is preliminary data.</text>
</comment>
<evidence type="ECO:0000313" key="2">
    <source>
        <dbReference type="EMBL" id="REJ07242.1"/>
    </source>
</evidence>
<evidence type="ECO:0000313" key="3">
    <source>
        <dbReference type="Proteomes" id="UP000262172"/>
    </source>
</evidence>
<name>A0A371NWB8_9MICO</name>
<dbReference type="PANTHER" id="PTHR12849">
    <property type="entry name" value="RNA LARIAT DEBRANCHING ENZYME"/>
    <property type="match status" value="1"/>
</dbReference>
<dbReference type="GO" id="GO:0008419">
    <property type="term" value="F:RNA lariat debranching enzyme activity"/>
    <property type="evidence" value="ECO:0007669"/>
    <property type="project" value="TreeGrafter"/>
</dbReference>
<sequence>MSAGRSRADRDRRGGRMGSQQKIIAVVGDVHGRWAEMAAQLEVARGFLDDPDDLELILQVGDAEVTLDEAQLQEVYAKPDRHRLGDFHRVAAGEIALPAPLYFIGGNHEPWRSLDRNGGLVRGGAAIVPGVHFLGRSGVVEVAGLRIAFLSGIRRPSGPVLATAQERSDLSETREHGFYVQDEVDELMDAGSADILLTHDWPAGSGFVHKTALVGDEVVTDALRGLRPVASFHGHLHRREDFEIDGIPVFARGCWGQGVPEWVSLFRLDLATREVTPFRHVR</sequence>
<reference evidence="2 3" key="1">
    <citation type="submission" date="2018-08" db="EMBL/GenBank/DDBJ databases">
        <title>Isolation, diversity and antifungal activity of Actinobacteria from cow dung.</title>
        <authorList>
            <person name="Ling L."/>
        </authorList>
    </citation>
    <scope>NUCLEOTIDE SEQUENCE [LARGE SCALE GENOMIC DNA]</scope>
    <source>
        <strain evidence="2 3">NEAU-LLE</strain>
    </source>
</reference>
<proteinExistence type="predicted"/>
<dbReference type="EMBL" id="QUAB01000018">
    <property type="protein sequence ID" value="REJ07242.1"/>
    <property type="molecule type" value="Genomic_DNA"/>
</dbReference>
<dbReference type="Gene3D" id="3.60.21.10">
    <property type="match status" value="1"/>
</dbReference>
<feature type="domain" description="Calcineurin-like phosphoesterase" evidence="1">
    <location>
        <begin position="24"/>
        <end position="238"/>
    </location>
</feature>
<dbReference type="AlphaFoldDB" id="A0A371NWB8"/>
<gene>
    <name evidence="2" type="ORF">DY023_04440</name>
</gene>
<protein>
    <recommendedName>
        <fullName evidence="1">Calcineurin-like phosphoesterase domain-containing protein</fullName>
    </recommendedName>
</protein>
<dbReference type="Proteomes" id="UP000262172">
    <property type="component" value="Unassembled WGS sequence"/>
</dbReference>
<organism evidence="2 3">
    <name type="scientific">Microbacterium bovistercoris</name>
    <dbReference type="NCBI Taxonomy" id="2293570"/>
    <lineage>
        <taxon>Bacteria</taxon>
        <taxon>Bacillati</taxon>
        <taxon>Actinomycetota</taxon>
        <taxon>Actinomycetes</taxon>
        <taxon>Micrococcales</taxon>
        <taxon>Microbacteriaceae</taxon>
        <taxon>Microbacterium</taxon>
    </lineage>
</organism>
<dbReference type="OrthoDB" id="5380150at2"/>
<accession>A0A371NWB8</accession>